<protein>
    <recommendedName>
        <fullName evidence="2">HhH-GPD domain-containing protein</fullName>
    </recommendedName>
</protein>
<organism evidence="1">
    <name type="scientific">marine metagenome</name>
    <dbReference type="NCBI Taxonomy" id="408172"/>
    <lineage>
        <taxon>unclassified sequences</taxon>
        <taxon>metagenomes</taxon>
        <taxon>ecological metagenomes</taxon>
    </lineage>
</organism>
<dbReference type="GO" id="GO:0006281">
    <property type="term" value="P:DNA repair"/>
    <property type="evidence" value="ECO:0007669"/>
    <property type="project" value="InterPro"/>
</dbReference>
<name>A0A382BAA8_9ZZZZ</name>
<dbReference type="InterPro" id="IPR011257">
    <property type="entry name" value="DNA_glycosylase"/>
</dbReference>
<accession>A0A382BAA8</accession>
<dbReference type="GO" id="GO:0003824">
    <property type="term" value="F:catalytic activity"/>
    <property type="evidence" value="ECO:0007669"/>
    <property type="project" value="InterPro"/>
</dbReference>
<reference evidence="1" key="1">
    <citation type="submission" date="2018-05" db="EMBL/GenBank/DDBJ databases">
        <authorList>
            <person name="Lanie J.A."/>
            <person name="Ng W.-L."/>
            <person name="Kazmierczak K.M."/>
            <person name="Andrzejewski T.M."/>
            <person name="Davidsen T.M."/>
            <person name="Wayne K.J."/>
            <person name="Tettelin H."/>
            <person name="Glass J.I."/>
            <person name="Rusch D."/>
            <person name="Podicherti R."/>
            <person name="Tsui H.-C.T."/>
            <person name="Winkler M.E."/>
        </authorList>
    </citation>
    <scope>NUCLEOTIDE SEQUENCE</scope>
</reference>
<dbReference type="SUPFAM" id="SSF48150">
    <property type="entry name" value="DNA-glycosylase"/>
    <property type="match status" value="1"/>
</dbReference>
<proteinExistence type="predicted"/>
<dbReference type="EMBL" id="UINC01028902">
    <property type="protein sequence ID" value="SVB10725.1"/>
    <property type="molecule type" value="Genomic_DNA"/>
</dbReference>
<sequence length="226" mass="26904">MITTTVETFFDSIRDRDIESYNDYWAELKPQTESAAFKRYLFAFMSVHTSWKNNCKGYNAIKQFNKWTLEKGEQLELWNYDADKLWQKITKTRVGMQNNRTDFIGLFNDTFWDSPSDYLSRNSGEGWSEWRDRLAKKILGLGKAKTSFAIEMLYPTEAKVVCMDTHLFQIYGLNQTKDAKKYETLEADWIERSEKRGLAPYMARCLYWDKNQNRKNSRYWSKVLEA</sequence>
<dbReference type="AlphaFoldDB" id="A0A382BAA8"/>
<evidence type="ECO:0008006" key="2">
    <source>
        <dbReference type="Google" id="ProtNLM"/>
    </source>
</evidence>
<evidence type="ECO:0000313" key="1">
    <source>
        <dbReference type="EMBL" id="SVB10725.1"/>
    </source>
</evidence>
<gene>
    <name evidence="1" type="ORF">METZ01_LOCUS163579</name>
</gene>